<dbReference type="InterPro" id="IPR035412">
    <property type="entry name" value="Terminase_L_N"/>
</dbReference>
<sequence>MFNCSPVFYENYEAKEKVLINQGGTASSKTYSIMQLLFYKAINEDRLIITVAGESLPNLRKGAYRDAETIYSDNKYLQSQLKFWNKTERIIYFKNGSLIEFVSFENEQSAKNGKRNYLFVNEANGISYQIYWQLAIRTKNQIYIDYNPTNEFWAHTKLIGQPDTKLIISDHRHNPFLSDDDHQRIEAIKDLDLELWRVYARGLTGKIEGVIFRNWAICEAIPEDAELISYGIDFGFTNDPTGIIEVYKSGGELWVNEMCYETRLTNMDICRKLRDFGVTEDQEIIADSAEPKSIQEIYAEGFNIHGAMKGPDSIKQGIDILKRYKINITANSHNFKKELFSYIWKKDKTGKMLNEPIDAFNHLIDPLRYVALNKLASKIKQEYSFDWN</sequence>
<accession>A0A6J5PNR5</accession>
<proteinExistence type="predicted"/>
<evidence type="ECO:0000259" key="1">
    <source>
        <dbReference type="Pfam" id="PF04466"/>
    </source>
</evidence>
<dbReference type="Gene3D" id="3.30.420.280">
    <property type="match status" value="1"/>
</dbReference>
<dbReference type="PANTHER" id="PTHR39184:SF1">
    <property type="entry name" value="PBSX PHAGE TERMINASE LARGE SUBUNIT"/>
    <property type="match status" value="1"/>
</dbReference>
<dbReference type="InterPro" id="IPR035413">
    <property type="entry name" value="Terminase_L_C"/>
</dbReference>
<organism evidence="3">
    <name type="scientific">uncultured Caudovirales phage</name>
    <dbReference type="NCBI Taxonomy" id="2100421"/>
    <lineage>
        <taxon>Viruses</taxon>
        <taxon>Duplodnaviria</taxon>
        <taxon>Heunggongvirae</taxon>
        <taxon>Uroviricota</taxon>
        <taxon>Caudoviricetes</taxon>
        <taxon>Peduoviridae</taxon>
        <taxon>Maltschvirus</taxon>
        <taxon>Maltschvirus maltsch</taxon>
    </lineage>
</organism>
<evidence type="ECO:0000313" key="3">
    <source>
        <dbReference type="EMBL" id="CAB4173293.1"/>
    </source>
</evidence>
<protein>
    <submittedName>
        <fullName evidence="3">XtmB Phage terminase large subunit</fullName>
    </submittedName>
</protein>
<feature type="domain" description="Phage terminase large subunit C-terminal" evidence="2">
    <location>
        <begin position="233"/>
        <end position="369"/>
    </location>
</feature>
<dbReference type="Pfam" id="PF17288">
    <property type="entry name" value="Terminase_3C"/>
    <property type="match status" value="1"/>
</dbReference>
<reference evidence="3" key="1">
    <citation type="submission" date="2020-05" db="EMBL/GenBank/DDBJ databases">
        <authorList>
            <person name="Chiriac C."/>
            <person name="Salcher M."/>
            <person name="Ghai R."/>
            <person name="Kavagutti S V."/>
        </authorList>
    </citation>
    <scope>NUCLEOTIDE SEQUENCE</scope>
</reference>
<dbReference type="InterPro" id="IPR027417">
    <property type="entry name" value="P-loop_NTPase"/>
</dbReference>
<dbReference type="InterPro" id="IPR052380">
    <property type="entry name" value="Viral_DNA_packaging_terminase"/>
</dbReference>
<gene>
    <name evidence="3" type="ORF">UFOVP950_47</name>
</gene>
<dbReference type="Pfam" id="PF04466">
    <property type="entry name" value="Terminase_3"/>
    <property type="match status" value="1"/>
</dbReference>
<dbReference type="EMBL" id="LR796894">
    <property type="protein sequence ID" value="CAB4173293.1"/>
    <property type="molecule type" value="Genomic_DNA"/>
</dbReference>
<feature type="domain" description="Phage terminase large subunit N-terminal" evidence="1">
    <location>
        <begin position="17"/>
        <end position="202"/>
    </location>
</feature>
<evidence type="ECO:0000259" key="2">
    <source>
        <dbReference type="Pfam" id="PF17288"/>
    </source>
</evidence>
<name>A0A6J5PNR5_9CAUD</name>
<dbReference type="PANTHER" id="PTHR39184">
    <property type="match status" value="1"/>
</dbReference>
<dbReference type="Gene3D" id="3.40.50.300">
    <property type="entry name" value="P-loop containing nucleotide triphosphate hydrolases"/>
    <property type="match status" value="1"/>
</dbReference>